<feature type="domain" description="DUF4985" evidence="5">
    <location>
        <begin position="334"/>
        <end position="433"/>
    </location>
</feature>
<evidence type="ECO:0000313" key="6">
    <source>
        <dbReference type="EMBL" id="UWN65991.1"/>
    </source>
</evidence>
<reference evidence="6" key="1">
    <citation type="journal article" date="2022" name="Cell">
        <title>Design, construction, and in vivo augmentation of a complex gut microbiome.</title>
        <authorList>
            <person name="Cheng A.G."/>
            <person name="Ho P.Y."/>
            <person name="Aranda-Diaz A."/>
            <person name="Jain S."/>
            <person name="Yu F.B."/>
            <person name="Meng X."/>
            <person name="Wang M."/>
            <person name="Iakiviak M."/>
            <person name="Nagashima K."/>
            <person name="Zhao A."/>
            <person name="Murugkar P."/>
            <person name="Patil A."/>
            <person name="Atabakhsh K."/>
            <person name="Weakley A."/>
            <person name="Yan J."/>
            <person name="Brumbaugh A.R."/>
            <person name="Higginbottom S."/>
            <person name="Dimas A."/>
            <person name="Shiver A.L."/>
            <person name="Deutschbauer A."/>
            <person name="Neff N."/>
            <person name="Sonnenburg J.L."/>
            <person name="Huang K.C."/>
            <person name="Fischbach M.A."/>
        </authorList>
    </citation>
    <scope>NUCLEOTIDE SEQUENCE</scope>
    <source>
        <strain evidence="6">JC50</strain>
    </source>
</reference>
<dbReference type="PANTHER" id="PTHR43405">
    <property type="entry name" value="GLYCOSYL HYDROLASE DIGH"/>
    <property type="match status" value="1"/>
</dbReference>
<evidence type="ECO:0000256" key="2">
    <source>
        <dbReference type="SAM" id="MobiDB-lite"/>
    </source>
</evidence>
<evidence type="ECO:0000256" key="3">
    <source>
        <dbReference type="SAM" id="SignalP"/>
    </source>
</evidence>
<dbReference type="InterPro" id="IPR052177">
    <property type="entry name" value="Divisome_Glycosyl_Hydrolase"/>
</dbReference>
<feature type="compositionally biased region" description="Basic and acidic residues" evidence="2">
    <location>
        <begin position="22"/>
        <end position="32"/>
    </location>
</feature>
<feature type="region of interest" description="Disordered" evidence="2">
    <location>
        <begin position="22"/>
        <end position="48"/>
    </location>
</feature>
<dbReference type="Pfam" id="PF16373">
    <property type="entry name" value="DUF4985"/>
    <property type="match status" value="1"/>
</dbReference>
<sequence>MKKSILILCVLLMAAIPSACTESHKTPPELDKPQPGPNPDPKPEPSEGKEKMLWFDAEANFQRFSTQAGIIAMLDKTQEAGFNKIVVDVKPVEGDVLYKSEFMTQATTIGSVNVADRGWDYLQFFLDEAHKRNLKVTVSTTVFPMGMPSTRQGPAYRGTTWKGKTCMQYKPEGMVDIKDDPTKVAAFLNPVLPEVQEFALRFIREIVTNYDFDAYALDYCRFPDYQSDFSEASKEAFEKYIGGLVETWPGDVFTYNASGERVPGKYYKEWWEFRSMIIHDFVARVRKEIKAIKPDVKLEYWAASWWGALYANGQNWASKAFRPLTDQDAWSFNSWCSINYHQTGFADQLDTFLLGTYLPRVYGPDDGESIEYGINRAERFLLNACTYYATVDCSQKTFDIEEACYYCLKRTAGLMVFDIVHVINNDMWAAIKRGIDRYEAETATE</sequence>
<evidence type="ECO:0000259" key="4">
    <source>
        <dbReference type="Pfam" id="PF02638"/>
    </source>
</evidence>
<dbReference type="InterPro" id="IPR003790">
    <property type="entry name" value="GHL10"/>
</dbReference>
<dbReference type="SUPFAM" id="SSF51445">
    <property type="entry name" value="(Trans)glycosidases"/>
    <property type="match status" value="1"/>
</dbReference>
<evidence type="ECO:0000256" key="1">
    <source>
        <dbReference type="ARBA" id="ARBA00022729"/>
    </source>
</evidence>
<gene>
    <name evidence="6" type="ORF">NQ519_03910</name>
</gene>
<keyword evidence="1 3" id="KW-0732">Signal</keyword>
<accession>A0ABY5VAV2</accession>
<protein>
    <submittedName>
        <fullName evidence="6">Family 10 glycosylhydrolase</fullName>
    </submittedName>
</protein>
<dbReference type="Proteomes" id="UP001058267">
    <property type="component" value="Chromosome"/>
</dbReference>
<dbReference type="RefSeq" id="WP_026076260.1">
    <property type="nucleotide sequence ID" value="NZ_CP102252.1"/>
</dbReference>
<feature type="signal peptide" evidence="3">
    <location>
        <begin position="1"/>
        <end position="19"/>
    </location>
</feature>
<organism evidence="6 7">
    <name type="scientific">Alistipes senegalensis JC50</name>
    <dbReference type="NCBI Taxonomy" id="1033732"/>
    <lineage>
        <taxon>Bacteria</taxon>
        <taxon>Pseudomonadati</taxon>
        <taxon>Bacteroidota</taxon>
        <taxon>Bacteroidia</taxon>
        <taxon>Bacteroidales</taxon>
        <taxon>Rikenellaceae</taxon>
        <taxon>Alistipes</taxon>
    </lineage>
</organism>
<proteinExistence type="predicted"/>
<name>A0ABY5VAV2_9BACT</name>
<dbReference type="Pfam" id="PF02638">
    <property type="entry name" value="GHL10"/>
    <property type="match status" value="1"/>
</dbReference>
<dbReference type="Gene3D" id="3.20.20.80">
    <property type="entry name" value="Glycosidases"/>
    <property type="match status" value="1"/>
</dbReference>
<feature type="chain" id="PRO_5045150349" evidence="3">
    <location>
        <begin position="20"/>
        <end position="445"/>
    </location>
</feature>
<feature type="domain" description="Glycosyl hydrolase-like 10" evidence="4">
    <location>
        <begin position="66"/>
        <end position="318"/>
    </location>
</feature>
<evidence type="ECO:0000259" key="5">
    <source>
        <dbReference type="Pfam" id="PF16373"/>
    </source>
</evidence>
<evidence type="ECO:0000313" key="7">
    <source>
        <dbReference type="Proteomes" id="UP001058267"/>
    </source>
</evidence>
<dbReference type="PANTHER" id="PTHR43405:SF1">
    <property type="entry name" value="GLYCOSYL HYDROLASE DIGH"/>
    <property type="match status" value="1"/>
</dbReference>
<dbReference type="InterPro" id="IPR032280">
    <property type="entry name" value="DUF4985"/>
</dbReference>
<keyword evidence="7" id="KW-1185">Reference proteome</keyword>
<dbReference type="EMBL" id="CP102252">
    <property type="protein sequence ID" value="UWN65991.1"/>
    <property type="molecule type" value="Genomic_DNA"/>
</dbReference>
<dbReference type="InterPro" id="IPR017853">
    <property type="entry name" value="GH"/>
</dbReference>